<accession>A0A0M3HML9</accession>
<evidence type="ECO:0000313" key="1">
    <source>
        <dbReference type="Proteomes" id="UP000036681"/>
    </source>
</evidence>
<sequence length="115" mass="13179">MIRRHKQAVNLAMKDSVTSVLASLNRTPQCCANSRLVVAKSSRRVQRFMVCMSVVHLDLLEDTWKWKRLKQLTMAGMEQRTPPRRHKAEPVVPGRECDPPVCAYRLHEGGSRTHC</sequence>
<dbReference type="AlphaFoldDB" id="A0A0M3HML9"/>
<reference evidence="2" key="1">
    <citation type="submission" date="2017-02" db="UniProtKB">
        <authorList>
            <consortium name="WormBaseParasite"/>
        </authorList>
    </citation>
    <scope>IDENTIFICATION</scope>
</reference>
<dbReference type="WBParaSite" id="ALUE_0000278501-mRNA-1">
    <property type="protein sequence ID" value="ALUE_0000278501-mRNA-1"/>
    <property type="gene ID" value="ALUE_0000278501"/>
</dbReference>
<dbReference type="Proteomes" id="UP000036681">
    <property type="component" value="Unplaced"/>
</dbReference>
<keyword evidence="1" id="KW-1185">Reference proteome</keyword>
<organism evidence="1 2">
    <name type="scientific">Ascaris lumbricoides</name>
    <name type="common">Giant roundworm</name>
    <dbReference type="NCBI Taxonomy" id="6252"/>
    <lineage>
        <taxon>Eukaryota</taxon>
        <taxon>Metazoa</taxon>
        <taxon>Ecdysozoa</taxon>
        <taxon>Nematoda</taxon>
        <taxon>Chromadorea</taxon>
        <taxon>Rhabditida</taxon>
        <taxon>Spirurina</taxon>
        <taxon>Ascaridomorpha</taxon>
        <taxon>Ascaridoidea</taxon>
        <taxon>Ascarididae</taxon>
        <taxon>Ascaris</taxon>
    </lineage>
</organism>
<name>A0A0M3HML9_ASCLU</name>
<proteinExistence type="predicted"/>
<protein>
    <submittedName>
        <fullName evidence="2">Uncharacterized protein</fullName>
    </submittedName>
</protein>
<evidence type="ECO:0000313" key="2">
    <source>
        <dbReference type="WBParaSite" id="ALUE_0000278501-mRNA-1"/>
    </source>
</evidence>